<dbReference type="EMBL" id="JAFCIX010000495">
    <property type="protein sequence ID" value="KAH6588679.1"/>
    <property type="molecule type" value="Genomic_DNA"/>
</dbReference>
<proteinExistence type="predicted"/>
<gene>
    <name evidence="2" type="ORF">BASA50_010549</name>
</gene>
<evidence type="ECO:0008006" key="4">
    <source>
        <dbReference type="Google" id="ProtNLM"/>
    </source>
</evidence>
<feature type="compositionally biased region" description="Gly residues" evidence="1">
    <location>
        <begin position="21"/>
        <end position="38"/>
    </location>
</feature>
<feature type="compositionally biased region" description="Basic residues" evidence="1">
    <location>
        <begin position="163"/>
        <end position="180"/>
    </location>
</feature>
<feature type="compositionally biased region" description="Acidic residues" evidence="1">
    <location>
        <begin position="140"/>
        <end position="159"/>
    </location>
</feature>
<name>A0ABQ8EZ80_9FUNG</name>
<accession>A0ABQ8EZ80</accession>
<evidence type="ECO:0000256" key="1">
    <source>
        <dbReference type="SAM" id="MobiDB-lite"/>
    </source>
</evidence>
<feature type="region of interest" description="Disordered" evidence="1">
    <location>
        <begin position="1"/>
        <end position="180"/>
    </location>
</feature>
<sequence>MRPNIQGRGRGRGSFSRGDGTRVGGGVNRGGANRGGGARAVATSGPAKGFSYALNWKPKRGARGASNNPSRGRIGKKVAHIPVSSALQDHMSRNEMHTSTSVSTLEAKDDSEFESGTLVHDSEPAGITHTESGDAVTGSDAEDSDQNDMNSDDDSEEDAQPTKRAKLARRPIKPKGKKGKIFADQSQMMDLIDSLNVKEEETIGRKLAKRATSHQLEKERNKKILQRKVEKKQEMIQIKKDLVEKEKTKRKDRKDAAAAVAEMAKEAAQLAGTAAAPKKVRFGDALK</sequence>
<evidence type="ECO:0000313" key="3">
    <source>
        <dbReference type="Proteomes" id="UP001648503"/>
    </source>
</evidence>
<protein>
    <recommendedName>
        <fullName evidence="4">INO80 complex subunit B-like conserved region domain-containing protein</fullName>
    </recommendedName>
</protein>
<reference evidence="2 3" key="1">
    <citation type="submission" date="2021-02" db="EMBL/GenBank/DDBJ databases">
        <title>Variation within the Batrachochytrium salamandrivorans European outbreak.</title>
        <authorList>
            <person name="Kelly M."/>
            <person name="Pasmans F."/>
            <person name="Shea T.P."/>
            <person name="Munoz J.F."/>
            <person name="Carranza S."/>
            <person name="Cuomo C.A."/>
            <person name="Martel A."/>
        </authorList>
    </citation>
    <scope>NUCLEOTIDE SEQUENCE [LARGE SCALE GENOMIC DNA]</scope>
    <source>
        <strain evidence="2 3">AMFP18/2</strain>
    </source>
</reference>
<comment type="caution">
    <text evidence="2">The sequence shown here is derived from an EMBL/GenBank/DDBJ whole genome shotgun (WGS) entry which is preliminary data.</text>
</comment>
<dbReference type="Proteomes" id="UP001648503">
    <property type="component" value="Unassembled WGS sequence"/>
</dbReference>
<evidence type="ECO:0000313" key="2">
    <source>
        <dbReference type="EMBL" id="KAH6588679.1"/>
    </source>
</evidence>
<organism evidence="2 3">
    <name type="scientific">Batrachochytrium salamandrivorans</name>
    <dbReference type="NCBI Taxonomy" id="1357716"/>
    <lineage>
        <taxon>Eukaryota</taxon>
        <taxon>Fungi</taxon>
        <taxon>Fungi incertae sedis</taxon>
        <taxon>Chytridiomycota</taxon>
        <taxon>Chytridiomycota incertae sedis</taxon>
        <taxon>Chytridiomycetes</taxon>
        <taxon>Rhizophydiales</taxon>
        <taxon>Rhizophydiales incertae sedis</taxon>
        <taxon>Batrachochytrium</taxon>
    </lineage>
</organism>
<keyword evidence="3" id="KW-1185">Reference proteome</keyword>